<feature type="non-terminal residue" evidence="1">
    <location>
        <position position="63"/>
    </location>
</feature>
<dbReference type="EMBL" id="JAHRHJ020000002">
    <property type="protein sequence ID" value="KAH9325501.1"/>
    <property type="molecule type" value="Genomic_DNA"/>
</dbReference>
<dbReference type="AlphaFoldDB" id="A0AA38GM69"/>
<organism evidence="1 2">
    <name type="scientific">Taxus chinensis</name>
    <name type="common">Chinese yew</name>
    <name type="synonym">Taxus wallichiana var. chinensis</name>
    <dbReference type="NCBI Taxonomy" id="29808"/>
    <lineage>
        <taxon>Eukaryota</taxon>
        <taxon>Viridiplantae</taxon>
        <taxon>Streptophyta</taxon>
        <taxon>Embryophyta</taxon>
        <taxon>Tracheophyta</taxon>
        <taxon>Spermatophyta</taxon>
        <taxon>Pinopsida</taxon>
        <taxon>Pinidae</taxon>
        <taxon>Conifers II</taxon>
        <taxon>Cupressales</taxon>
        <taxon>Taxaceae</taxon>
        <taxon>Taxus</taxon>
    </lineage>
</organism>
<gene>
    <name evidence="1" type="ORF">KI387_005679</name>
</gene>
<sequence length="63" mass="7252">MDELWKLITQKMDLLEGRMIGMSNILLVLHNEKGDIARDELESITVDIPEKVEAGLNDWKTLE</sequence>
<reference evidence="1 2" key="1">
    <citation type="journal article" date="2021" name="Nat. Plants">
        <title>The Taxus genome provides insights into paclitaxel biosynthesis.</title>
        <authorList>
            <person name="Xiong X."/>
            <person name="Gou J."/>
            <person name="Liao Q."/>
            <person name="Li Y."/>
            <person name="Zhou Q."/>
            <person name="Bi G."/>
            <person name="Li C."/>
            <person name="Du R."/>
            <person name="Wang X."/>
            <person name="Sun T."/>
            <person name="Guo L."/>
            <person name="Liang H."/>
            <person name="Lu P."/>
            <person name="Wu Y."/>
            <person name="Zhang Z."/>
            <person name="Ro D.K."/>
            <person name="Shang Y."/>
            <person name="Huang S."/>
            <person name="Yan J."/>
        </authorList>
    </citation>
    <scope>NUCLEOTIDE SEQUENCE [LARGE SCALE GENOMIC DNA]</scope>
    <source>
        <strain evidence="1">Ta-2019</strain>
    </source>
</reference>
<evidence type="ECO:0000313" key="1">
    <source>
        <dbReference type="EMBL" id="KAH9325501.1"/>
    </source>
</evidence>
<protein>
    <submittedName>
        <fullName evidence="1">Uncharacterized protein</fullName>
    </submittedName>
</protein>
<dbReference type="Proteomes" id="UP000824469">
    <property type="component" value="Unassembled WGS sequence"/>
</dbReference>
<keyword evidence="2" id="KW-1185">Reference proteome</keyword>
<proteinExistence type="predicted"/>
<comment type="caution">
    <text evidence="1">The sequence shown here is derived from an EMBL/GenBank/DDBJ whole genome shotgun (WGS) entry which is preliminary data.</text>
</comment>
<accession>A0AA38GM69</accession>
<evidence type="ECO:0000313" key="2">
    <source>
        <dbReference type="Proteomes" id="UP000824469"/>
    </source>
</evidence>
<name>A0AA38GM69_TAXCH</name>